<keyword evidence="6 8" id="KW-0139">CF(1)</keyword>
<dbReference type="GO" id="GO:0046933">
    <property type="term" value="F:proton-transporting ATP synthase activity, rotational mechanism"/>
    <property type="evidence" value="ECO:0007669"/>
    <property type="project" value="UniProtKB-UniRule"/>
</dbReference>
<evidence type="ECO:0000313" key="9">
    <source>
        <dbReference type="EMBL" id="SEA88933.1"/>
    </source>
</evidence>
<comment type="subcellular location">
    <subcellularLocation>
        <location evidence="8">Cell membrane</location>
        <topology evidence="8">Peripheral membrane protein</topology>
    </subcellularLocation>
    <subcellularLocation>
        <location evidence="1">Membrane</location>
    </subcellularLocation>
</comment>
<comment type="similarity">
    <text evidence="8">Belongs to the ATPase delta chain family.</text>
</comment>
<dbReference type="Gene3D" id="1.10.520.20">
    <property type="entry name" value="N-terminal domain of the delta subunit of the F1F0-ATP synthase"/>
    <property type="match status" value="1"/>
</dbReference>
<keyword evidence="7 8" id="KW-0066">ATP synthesis</keyword>
<evidence type="ECO:0000256" key="2">
    <source>
        <dbReference type="ARBA" id="ARBA00022448"/>
    </source>
</evidence>
<keyword evidence="3 8" id="KW-0375">Hydrogen ion transport</keyword>
<evidence type="ECO:0000256" key="3">
    <source>
        <dbReference type="ARBA" id="ARBA00022781"/>
    </source>
</evidence>
<sequence length="186" mass="19464">MSDNTPVTDVAGRYAAALFELADEAGALDAAEGHLGALSAALAESADLRALVSSPIYSREEQGAAMAAVCRAMEISAPTANLIGLMAAKRRLSSLPDVIRAFRALLAKRRGVVPAQVRAAAPLSDAQREELERVLRAAAGADIALDITVDETLIGGLVVKLGSKMIDTSIRSRLTRLQTAMREVGV</sequence>
<comment type="function">
    <text evidence="8">F(1)F(0) ATP synthase produces ATP from ADP in the presence of a proton or sodium gradient. F-type ATPases consist of two structural domains, F(1) containing the extramembraneous catalytic core and F(0) containing the membrane proton channel, linked together by a central stalk and a peripheral stalk. During catalysis, ATP synthesis in the catalytic domain of F(1) is coupled via a rotary mechanism of the central stalk subunits to proton translocation.</text>
</comment>
<keyword evidence="2 8" id="KW-0813">Transport</keyword>
<organism evidence="9 10">
    <name type="scientific">Rubrimonas cliftonensis</name>
    <dbReference type="NCBI Taxonomy" id="89524"/>
    <lineage>
        <taxon>Bacteria</taxon>
        <taxon>Pseudomonadati</taxon>
        <taxon>Pseudomonadota</taxon>
        <taxon>Alphaproteobacteria</taxon>
        <taxon>Rhodobacterales</taxon>
        <taxon>Paracoccaceae</taxon>
        <taxon>Rubrimonas</taxon>
    </lineage>
</organism>
<dbReference type="PANTHER" id="PTHR11910">
    <property type="entry name" value="ATP SYNTHASE DELTA CHAIN"/>
    <property type="match status" value="1"/>
</dbReference>
<dbReference type="RefSeq" id="WP_093255515.1">
    <property type="nucleotide sequence ID" value="NZ_FNQM01000016.1"/>
</dbReference>
<evidence type="ECO:0000256" key="6">
    <source>
        <dbReference type="ARBA" id="ARBA00023196"/>
    </source>
</evidence>
<dbReference type="NCBIfam" id="NF004402">
    <property type="entry name" value="PRK05758.2-2"/>
    <property type="match status" value="1"/>
</dbReference>
<evidence type="ECO:0000256" key="4">
    <source>
        <dbReference type="ARBA" id="ARBA00023065"/>
    </source>
</evidence>
<keyword evidence="4 8" id="KW-0406">Ion transport</keyword>
<evidence type="ECO:0000256" key="7">
    <source>
        <dbReference type="ARBA" id="ARBA00023310"/>
    </source>
</evidence>
<comment type="function">
    <text evidence="8">This protein is part of the stalk that links CF(0) to CF(1). It either transmits conformational changes from CF(0) to CF(1) or is implicated in proton conduction.</text>
</comment>
<dbReference type="EMBL" id="FNQM01000016">
    <property type="protein sequence ID" value="SEA88933.1"/>
    <property type="molecule type" value="Genomic_DNA"/>
</dbReference>
<dbReference type="STRING" id="89524.SAMN05444370_11621"/>
<dbReference type="PRINTS" id="PR00125">
    <property type="entry name" value="ATPASEDELTA"/>
</dbReference>
<accession>A0A1H4EVA4</accession>
<keyword evidence="8" id="KW-1003">Cell membrane</keyword>
<dbReference type="GO" id="GO:0005886">
    <property type="term" value="C:plasma membrane"/>
    <property type="evidence" value="ECO:0007669"/>
    <property type="project" value="UniProtKB-SubCell"/>
</dbReference>
<dbReference type="HAMAP" id="MF_01416">
    <property type="entry name" value="ATP_synth_delta_bact"/>
    <property type="match status" value="1"/>
</dbReference>
<dbReference type="InterPro" id="IPR020781">
    <property type="entry name" value="ATPase_OSCP/d_CS"/>
</dbReference>
<evidence type="ECO:0000256" key="5">
    <source>
        <dbReference type="ARBA" id="ARBA00023136"/>
    </source>
</evidence>
<dbReference type="NCBIfam" id="NF004406">
    <property type="entry name" value="PRK05758.3-2"/>
    <property type="match status" value="1"/>
</dbReference>
<dbReference type="PROSITE" id="PS00389">
    <property type="entry name" value="ATPASE_DELTA"/>
    <property type="match status" value="1"/>
</dbReference>
<dbReference type="Proteomes" id="UP000198703">
    <property type="component" value="Unassembled WGS sequence"/>
</dbReference>
<dbReference type="SUPFAM" id="SSF47928">
    <property type="entry name" value="N-terminal domain of the delta subunit of the F1F0-ATP synthase"/>
    <property type="match status" value="1"/>
</dbReference>
<dbReference type="NCBIfam" id="TIGR01145">
    <property type="entry name" value="ATP_synt_delta"/>
    <property type="match status" value="1"/>
</dbReference>
<dbReference type="InterPro" id="IPR026015">
    <property type="entry name" value="ATP_synth_OSCP/delta_N_sf"/>
</dbReference>
<proteinExistence type="inferred from homology"/>
<name>A0A1H4EVA4_9RHOB</name>
<evidence type="ECO:0000256" key="1">
    <source>
        <dbReference type="ARBA" id="ARBA00004370"/>
    </source>
</evidence>
<keyword evidence="5 8" id="KW-0472">Membrane</keyword>
<dbReference type="AlphaFoldDB" id="A0A1H4EVA4"/>
<gene>
    <name evidence="8" type="primary">atpH</name>
    <name evidence="9" type="ORF">SAMN05444370_11621</name>
</gene>
<dbReference type="InterPro" id="IPR000711">
    <property type="entry name" value="ATPase_OSCP/dsu"/>
</dbReference>
<keyword evidence="10" id="KW-1185">Reference proteome</keyword>
<evidence type="ECO:0000313" key="10">
    <source>
        <dbReference type="Proteomes" id="UP000198703"/>
    </source>
</evidence>
<dbReference type="Pfam" id="PF00213">
    <property type="entry name" value="OSCP"/>
    <property type="match status" value="1"/>
</dbReference>
<protein>
    <recommendedName>
        <fullName evidence="8">ATP synthase subunit delta</fullName>
    </recommendedName>
    <alternativeName>
        <fullName evidence="8">ATP synthase F(1) sector subunit delta</fullName>
    </alternativeName>
    <alternativeName>
        <fullName evidence="8">F-type ATPase subunit delta</fullName>
        <shortName evidence="8">F-ATPase subunit delta</shortName>
    </alternativeName>
</protein>
<dbReference type="GO" id="GO:0045259">
    <property type="term" value="C:proton-transporting ATP synthase complex"/>
    <property type="evidence" value="ECO:0007669"/>
    <property type="project" value="UniProtKB-KW"/>
</dbReference>
<reference evidence="9 10" key="1">
    <citation type="submission" date="2016-10" db="EMBL/GenBank/DDBJ databases">
        <authorList>
            <person name="de Groot N.N."/>
        </authorList>
    </citation>
    <scope>NUCLEOTIDE SEQUENCE [LARGE SCALE GENOMIC DNA]</scope>
    <source>
        <strain evidence="9 10">DSM 15345</strain>
    </source>
</reference>
<evidence type="ECO:0000256" key="8">
    <source>
        <dbReference type="HAMAP-Rule" id="MF_01416"/>
    </source>
</evidence>
<dbReference type="OrthoDB" id="9796185at2"/>